<dbReference type="InterPro" id="IPR017850">
    <property type="entry name" value="Alkaline_phosphatase_core_sf"/>
</dbReference>
<keyword evidence="10" id="KW-0479">Metal-binding</keyword>
<dbReference type="InterPro" id="IPR012160">
    <property type="entry name" value="LtaS-like"/>
</dbReference>
<name>A0A263BPQ4_9BACI</name>
<evidence type="ECO:0000256" key="11">
    <source>
        <dbReference type="PIRSR" id="PIRSR005091-3"/>
    </source>
</evidence>
<reference evidence="13 14" key="2">
    <citation type="submission" date="2017-09" db="EMBL/GenBank/DDBJ databases">
        <title>Bacillus patelloidae sp. nov., isolated from the intestinal tract of a marine limpet.</title>
        <authorList>
            <person name="Liu R."/>
            <person name="Dong C."/>
            <person name="Shao Z."/>
        </authorList>
    </citation>
    <scope>NUCLEOTIDE SEQUENCE [LARGE SCALE GENOMIC DNA]</scope>
    <source>
        <strain evidence="13 14">SA5d-4</strain>
    </source>
</reference>
<comment type="subcellular location">
    <subcellularLocation>
        <location evidence="1">Cell membrane</location>
        <topology evidence="1">Multi-pass membrane protein</topology>
    </subcellularLocation>
</comment>
<dbReference type="GO" id="GO:0005886">
    <property type="term" value="C:plasma membrane"/>
    <property type="evidence" value="ECO:0007669"/>
    <property type="project" value="UniProtKB-SubCell"/>
</dbReference>
<dbReference type="CDD" id="cd16015">
    <property type="entry name" value="LTA_synthase"/>
    <property type="match status" value="1"/>
</dbReference>
<evidence type="ECO:0000256" key="8">
    <source>
        <dbReference type="PIRNR" id="PIRNR005091"/>
    </source>
</evidence>
<dbReference type="Gene3D" id="3.30.1120.170">
    <property type="match status" value="1"/>
</dbReference>
<feature type="binding site" evidence="11">
    <location>
        <position position="240"/>
    </location>
    <ligand>
        <name>Mn(2+)</name>
        <dbReference type="ChEBI" id="CHEBI:29035"/>
    </ligand>
</feature>
<evidence type="ECO:0000259" key="12">
    <source>
        <dbReference type="Pfam" id="PF00884"/>
    </source>
</evidence>
<dbReference type="EMBL" id="NPIA01000015">
    <property type="protein sequence ID" value="OZM55739.1"/>
    <property type="molecule type" value="Genomic_DNA"/>
</dbReference>
<keyword evidence="10" id="KW-0464">Manganese</keyword>
<dbReference type="Proteomes" id="UP000217083">
    <property type="component" value="Unassembled WGS sequence"/>
</dbReference>
<feature type="binding site" evidence="10">
    <location>
        <position position="398"/>
    </location>
    <ligand>
        <name>substrate</name>
    </ligand>
</feature>
<dbReference type="PIRSF" id="PIRSF005091">
    <property type="entry name" value="Mmb_sulf_HI1246"/>
    <property type="match status" value="1"/>
</dbReference>
<keyword evidence="7 8" id="KW-0472">Membrane</keyword>
<dbReference type="SUPFAM" id="SSF53649">
    <property type="entry name" value="Alkaline phosphatase-like"/>
    <property type="match status" value="1"/>
</dbReference>
<feature type="binding site" evidence="11">
    <location>
        <position position="458"/>
    </location>
    <ligand>
        <name>Mn(2+)</name>
        <dbReference type="ChEBI" id="CHEBI:29035"/>
    </ligand>
</feature>
<comment type="caution">
    <text evidence="13">The sequence shown here is derived from an EMBL/GenBank/DDBJ whole genome shotgun (WGS) entry which is preliminary data.</text>
</comment>
<keyword evidence="5" id="KW-0812">Transmembrane</keyword>
<comment type="pathway">
    <text evidence="2">Cell wall biogenesis; lipoteichoic acid biosynthesis.</text>
</comment>
<dbReference type="InterPro" id="IPR000917">
    <property type="entry name" value="Sulfatase_N"/>
</dbReference>
<dbReference type="GO" id="GO:0046872">
    <property type="term" value="F:metal ion binding"/>
    <property type="evidence" value="ECO:0007669"/>
    <property type="project" value="UniProtKB-KW"/>
</dbReference>
<dbReference type="InterPro" id="IPR050448">
    <property type="entry name" value="OpgB/LTA_synthase_biosynth"/>
</dbReference>
<evidence type="ECO:0000256" key="4">
    <source>
        <dbReference type="ARBA" id="ARBA00022475"/>
    </source>
</evidence>
<dbReference type="PANTHER" id="PTHR47371">
    <property type="entry name" value="LIPOTEICHOIC ACID SYNTHASE"/>
    <property type="match status" value="1"/>
</dbReference>
<dbReference type="Pfam" id="PF00884">
    <property type="entry name" value="Sulfatase"/>
    <property type="match status" value="1"/>
</dbReference>
<dbReference type="AlphaFoldDB" id="A0A263BPQ4"/>
<evidence type="ECO:0000313" key="14">
    <source>
        <dbReference type="Proteomes" id="UP000217083"/>
    </source>
</evidence>
<feature type="domain" description="Sulfatase N-terminal" evidence="12">
    <location>
        <begin position="232"/>
        <end position="525"/>
    </location>
</feature>
<evidence type="ECO:0000256" key="9">
    <source>
        <dbReference type="PIRSR" id="PIRSR005091-1"/>
    </source>
</evidence>
<feature type="active site" evidence="9">
    <location>
        <position position="282"/>
    </location>
</feature>
<feature type="binding site" evidence="11">
    <location>
        <position position="282"/>
    </location>
    <ligand>
        <name>Mn(2+)</name>
        <dbReference type="ChEBI" id="CHEBI:29035"/>
    </ligand>
</feature>
<comment type="similarity">
    <text evidence="3 8">Belongs to the LTA synthase family.</text>
</comment>
<reference evidence="14" key="1">
    <citation type="submission" date="2017-08" db="EMBL/GenBank/DDBJ databases">
        <authorList>
            <person name="Huang Z."/>
        </authorList>
    </citation>
    <scope>NUCLEOTIDE SEQUENCE [LARGE SCALE GENOMIC DNA]</scope>
    <source>
        <strain evidence="14">SA5d-4</strain>
    </source>
</reference>
<keyword evidence="6" id="KW-1133">Transmembrane helix</keyword>
<feature type="binding site" evidence="11">
    <location>
        <position position="459"/>
    </location>
    <ligand>
        <name>Mn(2+)</name>
        <dbReference type="ChEBI" id="CHEBI:29035"/>
    </ligand>
</feature>
<evidence type="ECO:0000256" key="2">
    <source>
        <dbReference type="ARBA" id="ARBA00004936"/>
    </source>
</evidence>
<gene>
    <name evidence="13" type="ORF">CIB95_15825</name>
</gene>
<accession>A0A263BPQ4</accession>
<dbReference type="PANTHER" id="PTHR47371:SF3">
    <property type="entry name" value="PHOSPHOGLYCEROL TRANSFERASE I"/>
    <property type="match status" value="1"/>
</dbReference>
<sequence length="613" mass="70950">MEKSLRKFDYFIIFTIIFSIKFLLFRYFIYKDLNLIKVLLTELSPFILLITIIEFCLNKNRLWIYSIINITLSGFLFSIVLYSSYFGTLPSYHDLTQLNQVGSVSGSIKLLIRPIHFLFFLDLIIILPLLIWKNKLFTERKTLNKVVLAIIFILSVTSILINLVQAKDEKIIDSSSFAYENGLIQYQIIEFYQGKNKEAAKTVQFTTEDVMALKGSTRISDTLEYFSVAKDRNLILIQIESMQNFLINLEINGVEVTPNINKLLGESIYFSNVYQQIGAGNTSDAEFLVNTSLYPAGKQATSKAYADKQFPSLPRVMKEYDYFTTTFHADYITYWNRQELYPSLGFDKFYDITYFGEEDVIGFGPSDEVLFDKTLEALVEMDENKQKFYAHVLSLTSHTPFEMPEDKVYIDLPEKYKDTLVGNYILSMNYTDKVLGDFIEGLKQEGIWDNSVIAIYGDHSGLHGRLLQEVDNKLMREILGYGYPIVDRFNIPFIIDIPGVTKGTKIDRLGGQIDIMPTLTNLLGISLENHIIFGQDLLNYENNLIGMRYYLSTGSYFDEDVLFLPTTSQRESRTYDLVTRQLTERKEDFNDKYKRMIQIYELSDDYLNSLPSK</sequence>
<proteinExistence type="inferred from homology"/>
<protein>
    <recommendedName>
        <fullName evidence="12">Sulfatase N-terminal domain-containing protein</fullName>
    </recommendedName>
</protein>
<dbReference type="Gene3D" id="3.40.720.10">
    <property type="entry name" value="Alkaline Phosphatase, subunit A"/>
    <property type="match status" value="1"/>
</dbReference>
<evidence type="ECO:0000256" key="7">
    <source>
        <dbReference type="ARBA" id="ARBA00023136"/>
    </source>
</evidence>
<evidence type="ECO:0000256" key="10">
    <source>
        <dbReference type="PIRSR" id="PIRSR005091-2"/>
    </source>
</evidence>
<evidence type="ECO:0000313" key="13">
    <source>
        <dbReference type="EMBL" id="OZM55739.1"/>
    </source>
</evidence>
<organism evidence="13 14">
    <name type="scientific">Lottiidibacillus patelloidae</name>
    <dbReference type="NCBI Taxonomy" id="2670334"/>
    <lineage>
        <taxon>Bacteria</taxon>
        <taxon>Bacillati</taxon>
        <taxon>Bacillota</taxon>
        <taxon>Bacilli</taxon>
        <taxon>Bacillales</taxon>
        <taxon>Bacillaceae</taxon>
        <taxon>Lottiidibacillus</taxon>
    </lineage>
</organism>
<keyword evidence="4 8" id="KW-1003">Cell membrane</keyword>
<evidence type="ECO:0000256" key="1">
    <source>
        <dbReference type="ARBA" id="ARBA00004651"/>
    </source>
</evidence>
<evidence type="ECO:0000256" key="5">
    <source>
        <dbReference type="ARBA" id="ARBA00022692"/>
    </source>
</evidence>
<evidence type="ECO:0000256" key="3">
    <source>
        <dbReference type="ARBA" id="ARBA00009983"/>
    </source>
</evidence>
<keyword evidence="14" id="KW-1185">Reference proteome</keyword>
<evidence type="ECO:0000256" key="6">
    <source>
        <dbReference type="ARBA" id="ARBA00022989"/>
    </source>
</evidence>